<organism evidence="1 2">
    <name type="scientific">Caerostris darwini</name>
    <dbReference type="NCBI Taxonomy" id="1538125"/>
    <lineage>
        <taxon>Eukaryota</taxon>
        <taxon>Metazoa</taxon>
        <taxon>Ecdysozoa</taxon>
        <taxon>Arthropoda</taxon>
        <taxon>Chelicerata</taxon>
        <taxon>Arachnida</taxon>
        <taxon>Araneae</taxon>
        <taxon>Araneomorphae</taxon>
        <taxon>Entelegynae</taxon>
        <taxon>Araneoidea</taxon>
        <taxon>Araneidae</taxon>
        <taxon>Caerostris</taxon>
    </lineage>
</organism>
<name>A0AAV4MBU4_9ARAC</name>
<gene>
    <name evidence="1" type="ORF">CDAR_17721</name>
</gene>
<evidence type="ECO:0000313" key="1">
    <source>
        <dbReference type="EMBL" id="GIX69818.1"/>
    </source>
</evidence>
<sequence length="108" mass="12408">MSLPVIESIYPEKITTRFLIHDIPLDIELEELATELEEKNNFSVSELRQFVGNKNSALSSPVLVAILGTIMPEYAKLWLTRQKSLYFFDKPQQCKILFNNLTTAFNSL</sequence>
<keyword evidence="2" id="KW-1185">Reference proteome</keyword>
<proteinExistence type="predicted"/>
<dbReference type="Proteomes" id="UP001054837">
    <property type="component" value="Unassembled WGS sequence"/>
</dbReference>
<evidence type="ECO:0000313" key="2">
    <source>
        <dbReference type="Proteomes" id="UP001054837"/>
    </source>
</evidence>
<dbReference type="EMBL" id="BPLQ01000307">
    <property type="protein sequence ID" value="GIX69818.1"/>
    <property type="molecule type" value="Genomic_DNA"/>
</dbReference>
<comment type="caution">
    <text evidence="1">The sequence shown here is derived from an EMBL/GenBank/DDBJ whole genome shotgun (WGS) entry which is preliminary data.</text>
</comment>
<accession>A0AAV4MBU4</accession>
<reference evidence="1 2" key="1">
    <citation type="submission" date="2021-06" db="EMBL/GenBank/DDBJ databases">
        <title>Caerostris darwini draft genome.</title>
        <authorList>
            <person name="Kono N."/>
            <person name="Arakawa K."/>
        </authorList>
    </citation>
    <scope>NUCLEOTIDE SEQUENCE [LARGE SCALE GENOMIC DNA]</scope>
</reference>
<protein>
    <submittedName>
        <fullName evidence="1">Uncharacterized protein</fullName>
    </submittedName>
</protein>
<dbReference type="AlphaFoldDB" id="A0AAV4MBU4"/>